<feature type="compositionally biased region" description="Basic and acidic residues" evidence="1">
    <location>
        <begin position="15"/>
        <end position="24"/>
    </location>
</feature>
<organism evidence="2 3">
    <name type="scientific">Romanomermis culicivorax</name>
    <name type="common">Nematode worm</name>
    <dbReference type="NCBI Taxonomy" id="13658"/>
    <lineage>
        <taxon>Eukaryota</taxon>
        <taxon>Metazoa</taxon>
        <taxon>Ecdysozoa</taxon>
        <taxon>Nematoda</taxon>
        <taxon>Enoplea</taxon>
        <taxon>Dorylaimia</taxon>
        <taxon>Mermithida</taxon>
        <taxon>Mermithoidea</taxon>
        <taxon>Mermithidae</taxon>
        <taxon>Romanomermis</taxon>
    </lineage>
</organism>
<evidence type="ECO:0000256" key="1">
    <source>
        <dbReference type="SAM" id="MobiDB-lite"/>
    </source>
</evidence>
<dbReference type="AlphaFoldDB" id="A0A915J9C8"/>
<evidence type="ECO:0000313" key="2">
    <source>
        <dbReference type="Proteomes" id="UP000887565"/>
    </source>
</evidence>
<feature type="region of interest" description="Disordered" evidence="1">
    <location>
        <begin position="1"/>
        <end position="24"/>
    </location>
</feature>
<reference evidence="3" key="1">
    <citation type="submission" date="2022-11" db="UniProtKB">
        <authorList>
            <consortium name="WormBaseParasite"/>
        </authorList>
    </citation>
    <scope>IDENTIFICATION</scope>
</reference>
<name>A0A915J9C8_ROMCU</name>
<sequence>MKGMKGERQAQTGHGADKKRQKNDFIEPLDDVVGIFACSRAASNVGKQKKKSPSSSSCKFGGSMRTELRIIFSATKASSKQRSSTDAKFPLKIC</sequence>
<evidence type="ECO:0000313" key="3">
    <source>
        <dbReference type="WBParaSite" id="nRc.2.0.1.t23079-RA"/>
    </source>
</evidence>
<accession>A0A915J9C8</accession>
<keyword evidence="2" id="KW-1185">Reference proteome</keyword>
<dbReference type="WBParaSite" id="nRc.2.0.1.t23079-RA">
    <property type="protein sequence ID" value="nRc.2.0.1.t23079-RA"/>
    <property type="gene ID" value="nRc.2.0.1.g23079"/>
</dbReference>
<proteinExistence type="predicted"/>
<protein>
    <submittedName>
        <fullName evidence="3">Uncharacterized protein</fullName>
    </submittedName>
</protein>
<dbReference type="Proteomes" id="UP000887565">
    <property type="component" value="Unplaced"/>
</dbReference>